<sequence>MIDASPRLAVFPQPALTLRRFASTRRELIRWPPSTILRIPTLPPPRASPIHPRTPLPSIPATSHFPVLHLHLRLFDSALIPAFVRVLIPVCRSAAPHSVPSESGLIHDHLYTSLSRPSSSSALLYHIAPSSPRPPPLPLRGNDLSPTPCRPLRTSAHLKLLSPASSPHRPLPRAITARVVFSFVTGEQEEGTRREAEE</sequence>
<accession>A0AAD7CPS3</accession>
<dbReference type="Proteomes" id="UP001221757">
    <property type="component" value="Unassembled WGS sequence"/>
</dbReference>
<evidence type="ECO:0000313" key="2">
    <source>
        <dbReference type="Proteomes" id="UP001221757"/>
    </source>
</evidence>
<reference evidence="1" key="1">
    <citation type="submission" date="2023-03" db="EMBL/GenBank/DDBJ databases">
        <title>Massive genome expansion in bonnet fungi (Mycena s.s.) driven by repeated elements and novel gene families across ecological guilds.</title>
        <authorList>
            <consortium name="Lawrence Berkeley National Laboratory"/>
            <person name="Harder C.B."/>
            <person name="Miyauchi S."/>
            <person name="Viragh M."/>
            <person name="Kuo A."/>
            <person name="Thoen E."/>
            <person name="Andreopoulos B."/>
            <person name="Lu D."/>
            <person name="Skrede I."/>
            <person name="Drula E."/>
            <person name="Henrissat B."/>
            <person name="Morin E."/>
            <person name="Kohler A."/>
            <person name="Barry K."/>
            <person name="LaButti K."/>
            <person name="Morin E."/>
            <person name="Salamov A."/>
            <person name="Lipzen A."/>
            <person name="Mereny Z."/>
            <person name="Hegedus B."/>
            <person name="Baldrian P."/>
            <person name="Stursova M."/>
            <person name="Weitz H."/>
            <person name="Taylor A."/>
            <person name="Grigoriev I.V."/>
            <person name="Nagy L.G."/>
            <person name="Martin F."/>
            <person name="Kauserud H."/>
        </authorList>
    </citation>
    <scope>NUCLEOTIDE SEQUENCE</scope>
    <source>
        <strain evidence="1">CBHHK067</strain>
    </source>
</reference>
<gene>
    <name evidence="1" type="ORF">B0H17DRAFT_1213971</name>
</gene>
<evidence type="ECO:0000313" key="1">
    <source>
        <dbReference type="EMBL" id="KAJ7655502.1"/>
    </source>
</evidence>
<dbReference type="EMBL" id="JARKIE010000308">
    <property type="protein sequence ID" value="KAJ7655502.1"/>
    <property type="molecule type" value="Genomic_DNA"/>
</dbReference>
<comment type="caution">
    <text evidence="1">The sequence shown here is derived from an EMBL/GenBank/DDBJ whole genome shotgun (WGS) entry which is preliminary data.</text>
</comment>
<name>A0AAD7CPS3_MYCRO</name>
<dbReference type="AlphaFoldDB" id="A0AAD7CPS3"/>
<keyword evidence="2" id="KW-1185">Reference proteome</keyword>
<organism evidence="1 2">
    <name type="scientific">Mycena rosella</name>
    <name type="common">Pink bonnet</name>
    <name type="synonym">Agaricus rosellus</name>
    <dbReference type="NCBI Taxonomy" id="1033263"/>
    <lineage>
        <taxon>Eukaryota</taxon>
        <taxon>Fungi</taxon>
        <taxon>Dikarya</taxon>
        <taxon>Basidiomycota</taxon>
        <taxon>Agaricomycotina</taxon>
        <taxon>Agaricomycetes</taxon>
        <taxon>Agaricomycetidae</taxon>
        <taxon>Agaricales</taxon>
        <taxon>Marasmiineae</taxon>
        <taxon>Mycenaceae</taxon>
        <taxon>Mycena</taxon>
    </lineage>
</organism>
<protein>
    <submittedName>
        <fullName evidence="1">Uncharacterized protein</fullName>
    </submittedName>
</protein>
<proteinExistence type="predicted"/>